<dbReference type="RefSeq" id="WP_264450224.1">
    <property type="nucleotide sequence ID" value="NZ_CP101191.1"/>
</dbReference>
<dbReference type="EMBL" id="CP101191">
    <property type="protein sequence ID" value="UYW00217.1"/>
    <property type="molecule type" value="Genomic_DNA"/>
</dbReference>
<reference evidence="2" key="1">
    <citation type="submission" date="2022-07" db="EMBL/GenBank/DDBJ databases">
        <authorList>
            <person name="Wu T."/>
        </authorList>
    </citation>
    <scope>NUCLEOTIDE SEQUENCE</scope>
    <source>
        <strain evidence="2">SD-1</strain>
        <plasmid evidence="2">unnamed6</plasmid>
    </source>
</reference>
<name>A0AAX3EQU2_PAEUR</name>
<organism evidence="2 3">
    <name type="scientific">Paenarthrobacter ureafaciens</name>
    <dbReference type="NCBI Taxonomy" id="37931"/>
    <lineage>
        <taxon>Bacteria</taxon>
        <taxon>Bacillati</taxon>
        <taxon>Actinomycetota</taxon>
        <taxon>Actinomycetes</taxon>
        <taxon>Micrococcales</taxon>
        <taxon>Micrococcaceae</taxon>
        <taxon>Paenarthrobacter</taxon>
    </lineage>
</organism>
<proteinExistence type="predicted"/>
<feature type="transmembrane region" description="Helical" evidence="1">
    <location>
        <begin position="60"/>
        <end position="79"/>
    </location>
</feature>
<feature type="transmembrane region" description="Helical" evidence="1">
    <location>
        <begin position="34"/>
        <end position="54"/>
    </location>
</feature>
<evidence type="ECO:0000313" key="3">
    <source>
        <dbReference type="Proteomes" id="UP001163293"/>
    </source>
</evidence>
<sequence>MRIGRNLTKDLQIDSKQHELLGFDMGEGVDRRTLVLGVIFAFAWVSLLLLVFGPPMPQTFIVYFMPPILLTVFGVQASTRQPRRRNLTQWILKLRQVTVAHRPIIRTGRRKATRQDHVPLGERFSWETVQEVIAPGTSQPRWLKEESSFDYQGRPVGPAIELHRRPARLIGQDHADKLAAKYAPKKKGS</sequence>
<keyword evidence="2" id="KW-0614">Plasmid</keyword>
<dbReference type="Proteomes" id="UP001163293">
    <property type="component" value="Plasmid unnamed6"/>
</dbReference>
<dbReference type="AlphaFoldDB" id="A0AAX3EQU2"/>
<keyword evidence="3" id="KW-1185">Reference proteome</keyword>
<keyword evidence="1" id="KW-1133">Transmembrane helix</keyword>
<gene>
    <name evidence="2" type="ORF">NL394_23965</name>
</gene>
<keyword evidence="1" id="KW-0472">Membrane</keyword>
<evidence type="ECO:0000313" key="2">
    <source>
        <dbReference type="EMBL" id="UYW00217.1"/>
    </source>
</evidence>
<evidence type="ECO:0000256" key="1">
    <source>
        <dbReference type="SAM" id="Phobius"/>
    </source>
</evidence>
<geneLocation type="plasmid" evidence="2 3">
    <name>unnamed6</name>
</geneLocation>
<accession>A0AAX3EQU2</accession>
<protein>
    <submittedName>
        <fullName evidence="2">Uncharacterized protein</fullName>
    </submittedName>
</protein>
<keyword evidence="1" id="KW-0812">Transmembrane</keyword>